<accession>A0ABQ0G098</accession>
<evidence type="ECO:0000313" key="1">
    <source>
        <dbReference type="EMBL" id="GAB1311177.1"/>
    </source>
</evidence>
<evidence type="ECO:0000313" key="2">
    <source>
        <dbReference type="Proteomes" id="UP001628179"/>
    </source>
</evidence>
<dbReference type="Proteomes" id="UP001628179">
    <property type="component" value="Unassembled WGS sequence"/>
</dbReference>
<comment type="caution">
    <text evidence="1">The sequence shown here is derived from an EMBL/GenBank/DDBJ whole genome shotgun (WGS) entry which is preliminary data.</text>
</comment>
<gene>
    <name evidence="1" type="ORF">MFIFM68171_01387</name>
</gene>
<dbReference type="InterPro" id="IPR023213">
    <property type="entry name" value="CAT-like_dom_sf"/>
</dbReference>
<dbReference type="EMBL" id="BAAFSV010000001">
    <property type="protein sequence ID" value="GAB1311177.1"/>
    <property type="molecule type" value="Genomic_DNA"/>
</dbReference>
<proteinExistence type="predicted"/>
<keyword evidence="2" id="KW-1185">Reference proteome</keyword>
<reference evidence="1 2" key="1">
    <citation type="submission" date="2024-09" db="EMBL/GenBank/DDBJ databases">
        <title>Itraconazole resistance in Madurella fahalii resulting from another homologue of gene encoding cytochrome P450 14-alpha sterol demethylase (CYP51).</title>
        <authorList>
            <person name="Yoshioka I."/>
            <person name="Fahal A.H."/>
            <person name="Kaneko S."/>
            <person name="Yaguchi T."/>
        </authorList>
    </citation>
    <scope>NUCLEOTIDE SEQUENCE [LARGE SCALE GENOMIC DNA]</scope>
    <source>
        <strain evidence="1 2">IFM 68171</strain>
    </source>
</reference>
<dbReference type="RefSeq" id="XP_070912910.1">
    <property type="nucleotide sequence ID" value="XM_071056809.1"/>
</dbReference>
<dbReference type="GeneID" id="98172132"/>
<dbReference type="Gene3D" id="3.30.559.10">
    <property type="entry name" value="Chloramphenicol acetyltransferase-like domain"/>
    <property type="match status" value="1"/>
</dbReference>
<name>A0ABQ0G098_9PEZI</name>
<sequence length="76" mass="8571">MISSWTSPSFYDMDFGFHLGKPEALRRPLFTPLEGLAYLIPRLFGGETVFGICLREGDTAKLRVDHEFSKLAVYTG</sequence>
<protein>
    <submittedName>
        <fullName evidence="1">Uncharacterized protein</fullName>
    </submittedName>
</protein>
<organism evidence="1 2">
    <name type="scientific">Madurella fahalii</name>
    <dbReference type="NCBI Taxonomy" id="1157608"/>
    <lineage>
        <taxon>Eukaryota</taxon>
        <taxon>Fungi</taxon>
        <taxon>Dikarya</taxon>
        <taxon>Ascomycota</taxon>
        <taxon>Pezizomycotina</taxon>
        <taxon>Sordariomycetes</taxon>
        <taxon>Sordariomycetidae</taxon>
        <taxon>Sordariales</taxon>
        <taxon>Sordariales incertae sedis</taxon>
        <taxon>Madurella</taxon>
    </lineage>
</organism>